<dbReference type="PANTHER" id="PTHR34702:SF1">
    <property type="entry name" value="NA(+)_H(+) ANTIPORTER SUBUNIT F"/>
    <property type="match status" value="1"/>
</dbReference>
<proteinExistence type="inferred from homology"/>
<evidence type="ECO:0000313" key="10">
    <source>
        <dbReference type="Proteomes" id="UP000445582"/>
    </source>
</evidence>
<dbReference type="Pfam" id="PF04066">
    <property type="entry name" value="MrpF_PhaF"/>
    <property type="match status" value="1"/>
</dbReference>
<keyword evidence="5 8" id="KW-0812">Transmembrane</keyword>
<feature type="transmembrane region" description="Helical" evidence="8">
    <location>
        <begin position="30"/>
        <end position="49"/>
    </location>
</feature>
<evidence type="ECO:0000256" key="1">
    <source>
        <dbReference type="ARBA" id="ARBA00004651"/>
    </source>
</evidence>
<comment type="caution">
    <text evidence="9">The sequence shown here is derived from an EMBL/GenBank/DDBJ whole genome shotgun (WGS) entry which is preliminary data.</text>
</comment>
<protein>
    <submittedName>
        <fullName evidence="9">pH regulation protein F</fullName>
    </submittedName>
</protein>
<keyword evidence="7 8" id="KW-0472">Membrane</keyword>
<comment type="similarity">
    <text evidence="2">Belongs to the CPA3 antiporters (TC 2.A.63) subunit F family.</text>
</comment>
<dbReference type="Proteomes" id="UP000445582">
    <property type="component" value="Unassembled WGS sequence"/>
</dbReference>
<reference evidence="9 10" key="1">
    <citation type="submission" date="2019-12" db="EMBL/GenBank/DDBJ databases">
        <title>Genomic-based taxomic classification of the family Erythrobacteraceae.</title>
        <authorList>
            <person name="Xu L."/>
        </authorList>
    </citation>
    <scope>NUCLEOTIDE SEQUENCE [LARGE SCALE GENOMIC DNA]</scope>
    <source>
        <strain evidence="9 10">MCCC 1A09965</strain>
    </source>
</reference>
<dbReference type="EMBL" id="WTYN01000001">
    <property type="protein sequence ID" value="MXO62481.1"/>
    <property type="molecule type" value="Genomic_DNA"/>
</dbReference>
<evidence type="ECO:0000256" key="5">
    <source>
        <dbReference type="ARBA" id="ARBA00022692"/>
    </source>
</evidence>
<evidence type="ECO:0000256" key="4">
    <source>
        <dbReference type="ARBA" id="ARBA00022475"/>
    </source>
</evidence>
<dbReference type="InterPro" id="IPR007208">
    <property type="entry name" value="MrpF/PhaF-like"/>
</dbReference>
<evidence type="ECO:0000256" key="8">
    <source>
        <dbReference type="SAM" id="Phobius"/>
    </source>
</evidence>
<dbReference type="OrthoDB" id="9800226at2"/>
<keyword evidence="10" id="KW-1185">Reference proteome</keyword>
<evidence type="ECO:0000256" key="2">
    <source>
        <dbReference type="ARBA" id="ARBA00009212"/>
    </source>
</evidence>
<keyword evidence="4" id="KW-1003">Cell membrane</keyword>
<sequence length="95" mass="10426">MFLAASLAVLSIMVLALARAFLGPTLFDRILAINMFATKTVLLVSIIGVMASNASFIDVALVYALINFISILAVLRFFEFNERNLDETEPAEDAR</sequence>
<gene>
    <name evidence="9" type="ORF">GRI48_05585</name>
</gene>
<feature type="transmembrane region" description="Helical" evidence="8">
    <location>
        <begin position="56"/>
        <end position="78"/>
    </location>
</feature>
<keyword evidence="6 8" id="KW-1133">Transmembrane helix</keyword>
<dbReference type="RefSeq" id="WP_160672587.1">
    <property type="nucleotide sequence ID" value="NZ_WTYN01000001.1"/>
</dbReference>
<dbReference type="AlphaFoldDB" id="A0A844YE97"/>
<evidence type="ECO:0000313" key="9">
    <source>
        <dbReference type="EMBL" id="MXO62481.1"/>
    </source>
</evidence>
<name>A0A844YE97_9SPHN</name>
<organism evidence="9 10">
    <name type="scientific">Qipengyuania oceanensis</name>
    <dbReference type="NCBI Taxonomy" id="1463597"/>
    <lineage>
        <taxon>Bacteria</taxon>
        <taxon>Pseudomonadati</taxon>
        <taxon>Pseudomonadota</taxon>
        <taxon>Alphaproteobacteria</taxon>
        <taxon>Sphingomonadales</taxon>
        <taxon>Erythrobacteraceae</taxon>
        <taxon>Qipengyuania</taxon>
    </lineage>
</organism>
<dbReference type="GO" id="GO:0005886">
    <property type="term" value="C:plasma membrane"/>
    <property type="evidence" value="ECO:0007669"/>
    <property type="project" value="UniProtKB-SubCell"/>
</dbReference>
<keyword evidence="3" id="KW-0813">Transport</keyword>
<dbReference type="GO" id="GO:0015385">
    <property type="term" value="F:sodium:proton antiporter activity"/>
    <property type="evidence" value="ECO:0007669"/>
    <property type="project" value="TreeGrafter"/>
</dbReference>
<evidence type="ECO:0000256" key="6">
    <source>
        <dbReference type="ARBA" id="ARBA00022989"/>
    </source>
</evidence>
<evidence type="ECO:0000256" key="7">
    <source>
        <dbReference type="ARBA" id="ARBA00023136"/>
    </source>
</evidence>
<accession>A0A844YE97</accession>
<evidence type="ECO:0000256" key="3">
    <source>
        <dbReference type="ARBA" id="ARBA00022448"/>
    </source>
</evidence>
<comment type="subcellular location">
    <subcellularLocation>
        <location evidence="1">Cell membrane</location>
        <topology evidence="1">Multi-pass membrane protein</topology>
    </subcellularLocation>
</comment>
<dbReference type="PANTHER" id="PTHR34702">
    <property type="entry name" value="NA(+)/H(+) ANTIPORTER SUBUNIT F1"/>
    <property type="match status" value="1"/>
</dbReference>